<evidence type="ECO:0008006" key="4">
    <source>
        <dbReference type="Google" id="ProtNLM"/>
    </source>
</evidence>
<dbReference type="KEGG" id="apes:FOC84_17890"/>
<evidence type="ECO:0000256" key="1">
    <source>
        <dbReference type="SAM" id="Phobius"/>
    </source>
</evidence>
<dbReference type="SUPFAM" id="SSF48371">
    <property type="entry name" value="ARM repeat"/>
    <property type="match status" value="1"/>
</dbReference>
<dbReference type="RefSeq" id="WP_173145609.1">
    <property type="nucleotide sequence ID" value="NZ_CP053985.1"/>
</dbReference>
<keyword evidence="1" id="KW-0812">Transmembrane</keyword>
<evidence type="ECO:0000313" key="3">
    <source>
        <dbReference type="Proteomes" id="UP000500970"/>
    </source>
</evidence>
<keyword evidence="1" id="KW-1133">Transmembrane helix</keyword>
<sequence length="252" mass="27769">MDTQGTTRSWLDRIVAGVGVLGTLVTIVLTIWNAQTKQLIDQREADLKIQSAALDAELRRRSTSVEESKERVERYKWVYSLVPELSVQDGAKRNAALAMVRLALSKEEADGLLAGLQQSPNEEVRKAAAQSVATIAKIENAEIVRLVSQMNAPGVDERRRATGRLQRDFNDSADAIVEALKLLNSDQIDKLSPSGLINVLYFLSRTDPRAWTQDARSLAGQVLPLVRARNAGPQTQAELSRVEETLKAAARQ</sequence>
<keyword evidence="3" id="KW-1185">Reference proteome</keyword>
<dbReference type="EMBL" id="CP053985">
    <property type="protein sequence ID" value="QKH36726.1"/>
    <property type="molecule type" value="Genomic_DNA"/>
</dbReference>
<protein>
    <recommendedName>
        <fullName evidence="4">HEAT repeat domain-containing protein</fullName>
    </recommendedName>
</protein>
<dbReference type="InterPro" id="IPR016024">
    <property type="entry name" value="ARM-type_fold"/>
</dbReference>
<feature type="transmembrane region" description="Helical" evidence="1">
    <location>
        <begin position="14"/>
        <end position="34"/>
    </location>
</feature>
<dbReference type="AlphaFoldDB" id="A0A7D4E6Z9"/>
<keyword evidence="1" id="KW-0472">Membrane</keyword>
<accession>A0A7D4E6Z9</accession>
<proteinExistence type="predicted"/>
<reference evidence="2 3" key="1">
    <citation type="submission" date="2020-05" db="EMBL/GenBank/DDBJ databases">
        <title>FDA dAtabase for Regulatory Grade micrObial Sequences (FDA-ARGOS): Supporting development and validation of Infectious Disease Dx tests.</title>
        <authorList>
            <person name="Sproer C."/>
            <person name="Gronow S."/>
            <person name="Severitt S."/>
            <person name="Schroder I."/>
            <person name="Tallon L."/>
            <person name="Sadzewicz L."/>
            <person name="Zhao X."/>
            <person name="Vavikolanu K."/>
            <person name="Mehta A."/>
            <person name="Aluvathingal J."/>
            <person name="Nadendla S."/>
            <person name="Myers T."/>
            <person name="Yan Y."/>
            <person name="Sichtig H."/>
        </authorList>
    </citation>
    <scope>NUCLEOTIDE SEQUENCE [LARGE SCALE GENOMIC DNA]</scope>
    <source>
        <strain evidence="2 3">FDAARGOS_790</strain>
    </source>
</reference>
<evidence type="ECO:0000313" key="2">
    <source>
        <dbReference type="EMBL" id="QKH36726.1"/>
    </source>
</evidence>
<gene>
    <name evidence="2" type="ORF">FOC84_17890</name>
</gene>
<dbReference type="Proteomes" id="UP000500970">
    <property type="component" value="Chromosome"/>
</dbReference>
<organism evidence="2 3">
    <name type="scientific">Achromobacter pestifer</name>
    <dbReference type="NCBI Taxonomy" id="1353889"/>
    <lineage>
        <taxon>Bacteria</taxon>
        <taxon>Pseudomonadati</taxon>
        <taxon>Pseudomonadota</taxon>
        <taxon>Betaproteobacteria</taxon>
        <taxon>Burkholderiales</taxon>
        <taxon>Alcaligenaceae</taxon>
        <taxon>Achromobacter</taxon>
    </lineage>
</organism>
<name>A0A7D4E6Z9_9BURK</name>